<evidence type="ECO:0000313" key="2">
    <source>
        <dbReference type="Proteomes" id="UP000176186"/>
    </source>
</evidence>
<dbReference type="EMBL" id="MFKE01000024">
    <property type="protein sequence ID" value="OGG34675.1"/>
    <property type="molecule type" value="Genomic_DNA"/>
</dbReference>
<organism evidence="1 2">
    <name type="scientific">Candidatus Gottesmanbacteria bacterium RIFOXYB1_FULL_47_11</name>
    <dbReference type="NCBI Taxonomy" id="1798401"/>
    <lineage>
        <taxon>Bacteria</taxon>
        <taxon>Candidatus Gottesmaniibacteriota</taxon>
    </lineage>
</organism>
<dbReference type="AlphaFoldDB" id="A0A1F6BCL8"/>
<comment type="caution">
    <text evidence="1">The sequence shown here is derived from an EMBL/GenBank/DDBJ whole genome shotgun (WGS) entry which is preliminary data.</text>
</comment>
<reference evidence="1 2" key="1">
    <citation type="journal article" date="2016" name="Nat. Commun.">
        <title>Thousands of microbial genomes shed light on interconnected biogeochemical processes in an aquifer system.</title>
        <authorList>
            <person name="Anantharaman K."/>
            <person name="Brown C.T."/>
            <person name="Hug L.A."/>
            <person name="Sharon I."/>
            <person name="Castelle C.J."/>
            <person name="Probst A.J."/>
            <person name="Thomas B.C."/>
            <person name="Singh A."/>
            <person name="Wilkins M.J."/>
            <person name="Karaoz U."/>
            <person name="Brodie E.L."/>
            <person name="Williams K.H."/>
            <person name="Hubbard S.S."/>
            <person name="Banfield J.F."/>
        </authorList>
    </citation>
    <scope>NUCLEOTIDE SEQUENCE [LARGE SCALE GENOMIC DNA]</scope>
</reference>
<name>A0A1F6BCL8_9BACT</name>
<protein>
    <submittedName>
        <fullName evidence="1">Uncharacterized protein</fullName>
    </submittedName>
</protein>
<evidence type="ECO:0000313" key="1">
    <source>
        <dbReference type="EMBL" id="OGG34675.1"/>
    </source>
</evidence>
<dbReference type="Proteomes" id="UP000176186">
    <property type="component" value="Unassembled WGS sequence"/>
</dbReference>
<accession>A0A1F6BCL8</accession>
<sequence>MQEDMKNPNIFLLVSVALILLAMGVLTILNKTKSSSTDVRARASSAQTLKVIGTVIGINEANGTVDVANVVFAEKSRSGEAQNLGAWRVTAPFEFNFALYPEGTSVTMGVDPKTFQVTSHTMTALTIDQSK</sequence>
<gene>
    <name evidence="1" type="ORF">A2363_04025</name>
</gene>
<proteinExistence type="predicted"/>